<accession>A0ABP4LWY3</accession>
<dbReference type="Proteomes" id="UP001500363">
    <property type="component" value="Unassembled WGS sequence"/>
</dbReference>
<organism evidence="1 2">
    <name type="scientific">Kribbella lupini</name>
    <dbReference type="NCBI Taxonomy" id="291602"/>
    <lineage>
        <taxon>Bacteria</taxon>
        <taxon>Bacillati</taxon>
        <taxon>Actinomycetota</taxon>
        <taxon>Actinomycetes</taxon>
        <taxon>Propionibacteriales</taxon>
        <taxon>Kribbellaceae</taxon>
        <taxon>Kribbella</taxon>
    </lineage>
</organism>
<gene>
    <name evidence="1" type="ORF">GCM10009741_37350</name>
</gene>
<evidence type="ECO:0000313" key="2">
    <source>
        <dbReference type="Proteomes" id="UP001500363"/>
    </source>
</evidence>
<keyword evidence="2" id="KW-1185">Reference proteome</keyword>
<name>A0ABP4LWY3_9ACTN</name>
<sequence>MQAVGCQPVPALAERVPHLWFDDSDAKPGITRFDHGWATEVRVVAGVPLAVFSNDATLRRRILDSAERMGSTDPNGCSVARPAVLGDGQRPTGPGLAAIGAVKSIRVCVYSYQLPGNPSVFQAGLQISGDTARQLGDALRASPAGVGPVMRSSNCEQARSRDDLLLTVAGENGEQVVVVRYATCRSNGTDDGTTLRRLTTDTLVPLSKVLYAELPVLPILHDLAGR</sequence>
<proteinExistence type="predicted"/>
<dbReference type="EMBL" id="BAAANC010000002">
    <property type="protein sequence ID" value="GAA1531660.1"/>
    <property type="molecule type" value="Genomic_DNA"/>
</dbReference>
<comment type="caution">
    <text evidence="1">The sequence shown here is derived from an EMBL/GenBank/DDBJ whole genome shotgun (WGS) entry which is preliminary data.</text>
</comment>
<evidence type="ECO:0000313" key="1">
    <source>
        <dbReference type="EMBL" id="GAA1531660.1"/>
    </source>
</evidence>
<protein>
    <recommendedName>
        <fullName evidence="3">PknH-like protein</fullName>
    </recommendedName>
</protein>
<evidence type="ECO:0008006" key="3">
    <source>
        <dbReference type="Google" id="ProtNLM"/>
    </source>
</evidence>
<reference evidence="2" key="1">
    <citation type="journal article" date="2019" name="Int. J. Syst. Evol. Microbiol.">
        <title>The Global Catalogue of Microorganisms (GCM) 10K type strain sequencing project: providing services to taxonomists for standard genome sequencing and annotation.</title>
        <authorList>
            <consortium name="The Broad Institute Genomics Platform"/>
            <consortium name="The Broad Institute Genome Sequencing Center for Infectious Disease"/>
            <person name="Wu L."/>
            <person name="Ma J."/>
        </authorList>
    </citation>
    <scope>NUCLEOTIDE SEQUENCE [LARGE SCALE GENOMIC DNA]</scope>
    <source>
        <strain evidence="2">JCM 14303</strain>
    </source>
</reference>